<comment type="catalytic activity">
    <reaction evidence="3">
        <text>uridine + phosphate = alpha-D-ribose 1-phosphate + uracil</text>
        <dbReference type="Rhea" id="RHEA:24388"/>
        <dbReference type="ChEBI" id="CHEBI:16704"/>
        <dbReference type="ChEBI" id="CHEBI:17568"/>
        <dbReference type="ChEBI" id="CHEBI:43474"/>
        <dbReference type="ChEBI" id="CHEBI:57720"/>
        <dbReference type="EC" id="2.4.2.3"/>
    </reaction>
</comment>
<feature type="domain" description="Nucleoside phosphorylase" evidence="4">
    <location>
        <begin position="30"/>
        <end position="210"/>
    </location>
</feature>
<evidence type="ECO:0000259" key="4">
    <source>
        <dbReference type="Pfam" id="PF01048"/>
    </source>
</evidence>
<dbReference type="EMBL" id="ATBP01000116">
    <property type="protein sequence ID" value="ETR72753.1"/>
    <property type="molecule type" value="Genomic_DNA"/>
</dbReference>
<dbReference type="Gene3D" id="3.40.50.1580">
    <property type="entry name" value="Nucleoside phosphorylase domain"/>
    <property type="match status" value="1"/>
</dbReference>
<reference evidence="6" key="1">
    <citation type="submission" date="2012-11" db="EMBL/GenBank/DDBJ databases">
        <authorList>
            <person name="Lucero-Rivera Y.E."/>
            <person name="Tovar-Ramirez D."/>
        </authorList>
    </citation>
    <scope>NUCLEOTIDE SEQUENCE [LARGE SCALE GENOMIC DNA]</scope>
    <source>
        <strain evidence="6">Araruama</strain>
    </source>
</reference>
<gene>
    <name evidence="5" type="ORF">OMM_01470</name>
</gene>
<dbReference type="Pfam" id="PF01048">
    <property type="entry name" value="PNP_UDP_1"/>
    <property type="match status" value="1"/>
</dbReference>
<accession>A0A1V1PDB8</accession>
<evidence type="ECO:0000256" key="3">
    <source>
        <dbReference type="ARBA" id="ARBA00048447"/>
    </source>
</evidence>
<evidence type="ECO:0000256" key="1">
    <source>
        <dbReference type="ARBA" id="ARBA00011888"/>
    </source>
</evidence>
<comment type="caution">
    <text evidence="5">The sequence shown here is derived from an EMBL/GenBank/DDBJ whole genome shotgun (WGS) entry which is preliminary data.</text>
</comment>
<sequence>MRDNAIIQPVNRKGLFLAEPVLLVSAETDVRILINLFKLESIEETSLMMSTVYDGLSQGQPLSIIGPMIGAPYATLVLEEAIAAGAKKFLFVGRCGSLSEQVGIGDCIVPDASYIDEGTSRCYPMNSEIAYPDLDFTNTIFKAMKQSDQKSHCGKIWCTDGLYQETPKKVKYYQDKDAIGVEMETSALFTVAGYRKVSIAAMLVVSDHLYSFSWQSGFGTKAFKSGLSKLLTSVKDIITSD</sequence>
<organism evidence="5 6">
    <name type="scientific">Candidatus Magnetoglobus multicellularis str. Araruama</name>
    <dbReference type="NCBI Taxonomy" id="890399"/>
    <lineage>
        <taxon>Bacteria</taxon>
        <taxon>Pseudomonadati</taxon>
        <taxon>Thermodesulfobacteriota</taxon>
        <taxon>Desulfobacteria</taxon>
        <taxon>Desulfobacterales</taxon>
        <taxon>Desulfobacteraceae</taxon>
        <taxon>Candidatus Magnetoglobus</taxon>
    </lineage>
</organism>
<dbReference type="InterPro" id="IPR035994">
    <property type="entry name" value="Nucleoside_phosphorylase_sf"/>
</dbReference>
<dbReference type="EC" id="2.4.2.3" evidence="1"/>
<evidence type="ECO:0000256" key="2">
    <source>
        <dbReference type="ARBA" id="ARBA00021980"/>
    </source>
</evidence>
<dbReference type="AlphaFoldDB" id="A0A1V1PDB8"/>
<dbReference type="GO" id="GO:0004850">
    <property type="term" value="F:uridine phosphorylase activity"/>
    <property type="evidence" value="ECO:0007669"/>
    <property type="project" value="UniProtKB-EC"/>
</dbReference>
<dbReference type="CDD" id="cd09007">
    <property type="entry name" value="NP-I_spr0068"/>
    <property type="match status" value="1"/>
</dbReference>
<evidence type="ECO:0000313" key="5">
    <source>
        <dbReference type="EMBL" id="ETR72753.1"/>
    </source>
</evidence>
<dbReference type="PANTHER" id="PTHR43691:SF11">
    <property type="entry name" value="FI09636P-RELATED"/>
    <property type="match status" value="1"/>
</dbReference>
<protein>
    <recommendedName>
        <fullName evidence="2">Uridine phosphorylase</fullName>
        <ecNumber evidence="1">2.4.2.3</ecNumber>
    </recommendedName>
</protein>
<name>A0A1V1PDB8_9BACT</name>
<evidence type="ECO:0000313" key="6">
    <source>
        <dbReference type="Proteomes" id="UP000189670"/>
    </source>
</evidence>
<dbReference type="Proteomes" id="UP000189670">
    <property type="component" value="Unassembled WGS sequence"/>
</dbReference>
<dbReference type="GO" id="GO:0005829">
    <property type="term" value="C:cytosol"/>
    <property type="evidence" value="ECO:0007669"/>
    <property type="project" value="TreeGrafter"/>
</dbReference>
<dbReference type="GO" id="GO:0009116">
    <property type="term" value="P:nucleoside metabolic process"/>
    <property type="evidence" value="ECO:0007669"/>
    <property type="project" value="InterPro"/>
</dbReference>
<proteinExistence type="predicted"/>
<dbReference type="PANTHER" id="PTHR43691">
    <property type="entry name" value="URIDINE PHOSPHORYLASE"/>
    <property type="match status" value="1"/>
</dbReference>
<dbReference type="SUPFAM" id="SSF53167">
    <property type="entry name" value="Purine and uridine phosphorylases"/>
    <property type="match status" value="1"/>
</dbReference>
<dbReference type="InterPro" id="IPR000845">
    <property type="entry name" value="Nucleoside_phosphorylase_d"/>
</dbReference>